<keyword evidence="2" id="KW-1185">Reference proteome</keyword>
<reference evidence="1" key="2">
    <citation type="submission" date="2020-11" db="EMBL/GenBank/DDBJ databases">
        <authorList>
            <person name="McCartney M.A."/>
            <person name="Auch B."/>
            <person name="Kono T."/>
            <person name="Mallez S."/>
            <person name="Becker A."/>
            <person name="Gohl D.M."/>
            <person name="Silverstein K.A.T."/>
            <person name="Koren S."/>
            <person name="Bechman K.B."/>
            <person name="Herman A."/>
            <person name="Abrahante J.E."/>
            <person name="Garbe J."/>
        </authorList>
    </citation>
    <scope>NUCLEOTIDE SEQUENCE</scope>
    <source>
        <strain evidence="1">Duluth1</strain>
        <tissue evidence="1">Whole animal</tissue>
    </source>
</reference>
<name>A0A9D4GGJ5_DREPO</name>
<evidence type="ECO:0000313" key="2">
    <source>
        <dbReference type="Proteomes" id="UP000828390"/>
    </source>
</evidence>
<gene>
    <name evidence="1" type="ORF">DPMN_143542</name>
</gene>
<sequence length="77" mass="8102">MTLPSDGVACQPRFLAFVYTAITPSRDPGLTPGVSSILCVGCPYLGLPEKDRLLTVGEFGMSFAVDIAVCGGFATFR</sequence>
<dbReference type="AlphaFoldDB" id="A0A9D4GGJ5"/>
<dbReference type="EMBL" id="JAIWYP010000006">
    <property type="protein sequence ID" value="KAH3815023.1"/>
    <property type="molecule type" value="Genomic_DNA"/>
</dbReference>
<reference evidence="1" key="1">
    <citation type="journal article" date="2019" name="bioRxiv">
        <title>The Genome of the Zebra Mussel, Dreissena polymorpha: A Resource for Invasive Species Research.</title>
        <authorList>
            <person name="McCartney M.A."/>
            <person name="Auch B."/>
            <person name="Kono T."/>
            <person name="Mallez S."/>
            <person name="Zhang Y."/>
            <person name="Obille A."/>
            <person name="Becker A."/>
            <person name="Abrahante J.E."/>
            <person name="Garbe J."/>
            <person name="Badalamenti J.P."/>
            <person name="Herman A."/>
            <person name="Mangelson H."/>
            <person name="Liachko I."/>
            <person name="Sullivan S."/>
            <person name="Sone E.D."/>
            <person name="Koren S."/>
            <person name="Silverstein K.A.T."/>
            <person name="Beckman K.B."/>
            <person name="Gohl D.M."/>
        </authorList>
    </citation>
    <scope>NUCLEOTIDE SEQUENCE</scope>
    <source>
        <strain evidence="1">Duluth1</strain>
        <tissue evidence="1">Whole animal</tissue>
    </source>
</reference>
<protein>
    <submittedName>
        <fullName evidence="1">Uncharacterized protein</fullName>
    </submittedName>
</protein>
<accession>A0A9D4GGJ5</accession>
<comment type="caution">
    <text evidence="1">The sequence shown here is derived from an EMBL/GenBank/DDBJ whole genome shotgun (WGS) entry which is preliminary data.</text>
</comment>
<proteinExistence type="predicted"/>
<dbReference type="Proteomes" id="UP000828390">
    <property type="component" value="Unassembled WGS sequence"/>
</dbReference>
<evidence type="ECO:0000313" key="1">
    <source>
        <dbReference type="EMBL" id="KAH3815023.1"/>
    </source>
</evidence>
<organism evidence="1 2">
    <name type="scientific">Dreissena polymorpha</name>
    <name type="common">Zebra mussel</name>
    <name type="synonym">Mytilus polymorpha</name>
    <dbReference type="NCBI Taxonomy" id="45954"/>
    <lineage>
        <taxon>Eukaryota</taxon>
        <taxon>Metazoa</taxon>
        <taxon>Spiralia</taxon>
        <taxon>Lophotrochozoa</taxon>
        <taxon>Mollusca</taxon>
        <taxon>Bivalvia</taxon>
        <taxon>Autobranchia</taxon>
        <taxon>Heteroconchia</taxon>
        <taxon>Euheterodonta</taxon>
        <taxon>Imparidentia</taxon>
        <taxon>Neoheterodontei</taxon>
        <taxon>Myida</taxon>
        <taxon>Dreissenoidea</taxon>
        <taxon>Dreissenidae</taxon>
        <taxon>Dreissena</taxon>
    </lineage>
</organism>